<feature type="domain" description="HTH marR-type" evidence="1">
    <location>
        <begin position="12"/>
        <end position="145"/>
    </location>
</feature>
<evidence type="ECO:0000313" key="2">
    <source>
        <dbReference type="EMBL" id="MBE1532331.1"/>
    </source>
</evidence>
<protein>
    <submittedName>
        <fullName evidence="2">DNA-binding MarR family transcriptional regulator</fullName>
    </submittedName>
</protein>
<sequence>MNLADSEPLDRVDRLPSWLINLTAVHSHRLVFAALTAAGAHGHHYRLLAALEQYGPASQADLGRRAGIDRSDVVAALNELAADHHVERTPDPADRRRNIVTITPDGARRLRRLDTVVSGVQDELLAPLSPADRDRLVDLLARLVRHHAKTD</sequence>
<dbReference type="SUPFAM" id="SSF46785">
    <property type="entry name" value="Winged helix' DNA-binding domain"/>
    <property type="match status" value="1"/>
</dbReference>
<keyword evidence="2" id="KW-0238">DNA-binding</keyword>
<dbReference type="Pfam" id="PF12802">
    <property type="entry name" value="MarR_2"/>
    <property type="match status" value="1"/>
</dbReference>
<dbReference type="Proteomes" id="UP000627838">
    <property type="component" value="Unassembled WGS sequence"/>
</dbReference>
<dbReference type="EMBL" id="JADBDZ010000001">
    <property type="protein sequence ID" value="MBE1532331.1"/>
    <property type="molecule type" value="Genomic_DNA"/>
</dbReference>
<proteinExistence type="predicted"/>
<reference evidence="2 3" key="1">
    <citation type="submission" date="2020-10" db="EMBL/GenBank/DDBJ databases">
        <title>Sequencing the genomes of 1000 actinobacteria strains.</title>
        <authorList>
            <person name="Klenk H.-P."/>
        </authorList>
    </citation>
    <scope>NUCLEOTIDE SEQUENCE [LARGE SCALE GENOMIC DNA]</scope>
    <source>
        <strain evidence="2 3">DSM 46744</strain>
    </source>
</reference>
<dbReference type="InterPro" id="IPR036390">
    <property type="entry name" value="WH_DNA-bd_sf"/>
</dbReference>
<dbReference type="GO" id="GO:0003677">
    <property type="term" value="F:DNA binding"/>
    <property type="evidence" value="ECO:0007669"/>
    <property type="project" value="UniProtKB-KW"/>
</dbReference>
<dbReference type="RefSeq" id="WP_192759041.1">
    <property type="nucleotide sequence ID" value="NZ_JADBDZ010000001.1"/>
</dbReference>
<dbReference type="Gene3D" id="1.10.10.10">
    <property type="entry name" value="Winged helix-like DNA-binding domain superfamily/Winged helix DNA-binding domain"/>
    <property type="match status" value="1"/>
</dbReference>
<evidence type="ECO:0000313" key="3">
    <source>
        <dbReference type="Proteomes" id="UP000627838"/>
    </source>
</evidence>
<organism evidence="2 3">
    <name type="scientific">Actinomadura algeriensis</name>
    <dbReference type="NCBI Taxonomy" id="1679523"/>
    <lineage>
        <taxon>Bacteria</taxon>
        <taxon>Bacillati</taxon>
        <taxon>Actinomycetota</taxon>
        <taxon>Actinomycetes</taxon>
        <taxon>Streptosporangiales</taxon>
        <taxon>Thermomonosporaceae</taxon>
        <taxon>Actinomadura</taxon>
    </lineage>
</organism>
<dbReference type="PANTHER" id="PTHR33164:SF95">
    <property type="entry name" value="TRANSCRIPTIONAL REGULATOR"/>
    <property type="match status" value="1"/>
</dbReference>
<dbReference type="InterPro" id="IPR039422">
    <property type="entry name" value="MarR/SlyA-like"/>
</dbReference>
<dbReference type="PROSITE" id="PS50995">
    <property type="entry name" value="HTH_MARR_2"/>
    <property type="match status" value="1"/>
</dbReference>
<dbReference type="InterPro" id="IPR036388">
    <property type="entry name" value="WH-like_DNA-bd_sf"/>
</dbReference>
<evidence type="ECO:0000259" key="1">
    <source>
        <dbReference type="PROSITE" id="PS50995"/>
    </source>
</evidence>
<keyword evidence="3" id="KW-1185">Reference proteome</keyword>
<dbReference type="SMART" id="SM00347">
    <property type="entry name" value="HTH_MARR"/>
    <property type="match status" value="1"/>
</dbReference>
<dbReference type="PANTHER" id="PTHR33164">
    <property type="entry name" value="TRANSCRIPTIONAL REGULATOR, MARR FAMILY"/>
    <property type="match status" value="1"/>
</dbReference>
<gene>
    <name evidence="2" type="ORF">H4W34_002164</name>
</gene>
<comment type="caution">
    <text evidence="2">The sequence shown here is derived from an EMBL/GenBank/DDBJ whole genome shotgun (WGS) entry which is preliminary data.</text>
</comment>
<name>A0ABR9JP23_9ACTN</name>
<accession>A0ABR9JP23</accession>
<dbReference type="PRINTS" id="PR00598">
    <property type="entry name" value="HTHMARR"/>
</dbReference>
<dbReference type="InterPro" id="IPR000835">
    <property type="entry name" value="HTH_MarR-typ"/>
</dbReference>